<proteinExistence type="predicted"/>
<dbReference type="AlphaFoldDB" id="A0AA40GC21"/>
<comment type="caution">
    <text evidence="1">The sequence shown here is derived from an EMBL/GenBank/DDBJ whole genome shotgun (WGS) entry which is preliminary data.</text>
</comment>
<keyword evidence="2" id="KW-1185">Reference proteome</keyword>
<evidence type="ECO:0000313" key="1">
    <source>
        <dbReference type="EMBL" id="KAK1134823.1"/>
    </source>
</evidence>
<dbReference type="EMBL" id="JAHYIQ010000002">
    <property type="protein sequence ID" value="KAK1134823.1"/>
    <property type="molecule type" value="Genomic_DNA"/>
</dbReference>
<name>A0AA40GC21_9HYME</name>
<accession>A0AA40GC21</accession>
<reference evidence="1" key="1">
    <citation type="submission" date="2021-10" db="EMBL/GenBank/DDBJ databases">
        <title>Melipona bicolor Genome sequencing and assembly.</title>
        <authorList>
            <person name="Araujo N.S."/>
            <person name="Arias M.C."/>
        </authorList>
    </citation>
    <scope>NUCLEOTIDE SEQUENCE</scope>
    <source>
        <strain evidence="1">USP_2M_L1-L4_2017</strain>
        <tissue evidence="1">Whole body</tissue>
    </source>
</reference>
<evidence type="ECO:0000313" key="2">
    <source>
        <dbReference type="Proteomes" id="UP001177670"/>
    </source>
</evidence>
<gene>
    <name evidence="1" type="ORF">K0M31_007594</name>
</gene>
<protein>
    <submittedName>
        <fullName evidence="1">Uncharacterized protein</fullName>
    </submittedName>
</protein>
<organism evidence="1 2">
    <name type="scientific">Melipona bicolor</name>
    <dbReference type="NCBI Taxonomy" id="60889"/>
    <lineage>
        <taxon>Eukaryota</taxon>
        <taxon>Metazoa</taxon>
        <taxon>Ecdysozoa</taxon>
        <taxon>Arthropoda</taxon>
        <taxon>Hexapoda</taxon>
        <taxon>Insecta</taxon>
        <taxon>Pterygota</taxon>
        <taxon>Neoptera</taxon>
        <taxon>Endopterygota</taxon>
        <taxon>Hymenoptera</taxon>
        <taxon>Apocrita</taxon>
        <taxon>Aculeata</taxon>
        <taxon>Apoidea</taxon>
        <taxon>Anthophila</taxon>
        <taxon>Apidae</taxon>
        <taxon>Melipona</taxon>
    </lineage>
</organism>
<dbReference type="Proteomes" id="UP001177670">
    <property type="component" value="Unassembled WGS sequence"/>
</dbReference>
<sequence length="127" mass="13728">MFVLRDLSRGHKANLPFPANTEAIAAIFPARGMLDRGQVPWFYRGVTRLDVSKAVCNAVHDLTRCLGSALCFGGLACRDNAALFHRRSYLVGTVAGTERCLLSSCATKQNAPGVILSSGSWSNQFPI</sequence>